<dbReference type="PANTHER" id="PTHR11527">
    <property type="entry name" value="HEAT-SHOCK PROTEIN 20 FAMILY MEMBER"/>
    <property type="match status" value="1"/>
</dbReference>
<reference evidence="6" key="1">
    <citation type="submission" date="2022-07" db="EMBL/GenBank/DDBJ databases">
        <title>Fungi with potential for degradation of polypropylene.</title>
        <authorList>
            <person name="Gostincar C."/>
        </authorList>
    </citation>
    <scope>NUCLEOTIDE SEQUENCE</scope>
    <source>
        <strain evidence="6">EXF-13308</strain>
    </source>
</reference>
<evidence type="ECO:0000256" key="3">
    <source>
        <dbReference type="RuleBase" id="RU003616"/>
    </source>
</evidence>
<organism evidence="6 7">
    <name type="scientific">Pleurostoma richardsiae</name>
    <dbReference type="NCBI Taxonomy" id="41990"/>
    <lineage>
        <taxon>Eukaryota</taxon>
        <taxon>Fungi</taxon>
        <taxon>Dikarya</taxon>
        <taxon>Ascomycota</taxon>
        <taxon>Pezizomycotina</taxon>
        <taxon>Sordariomycetes</taxon>
        <taxon>Sordariomycetidae</taxon>
        <taxon>Calosphaeriales</taxon>
        <taxon>Pleurostomataceae</taxon>
        <taxon>Pleurostoma</taxon>
    </lineage>
</organism>
<sequence>MSIFPRSYFGSDPSFTPLFRLLDDFDSYSREVQGTGNGRQGRRQPTPTFNPRFDVRETESAYELHGELPGIERDNITIEFTEPQTIVIRGRVERQYSSGTPPAGLVEGGPQASGAITAEGEPHPSHKATVEDEGAEKKNGEKQVAKKEGEQQQQPQQPAEKFWVSERSIGEFSRTFSFPGRIDQEGVSANLTNGLLSITVPKAKKHESRRIAVN</sequence>
<dbReference type="CDD" id="cd06464">
    <property type="entry name" value="ACD_sHsps-like"/>
    <property type="match status" value="1"/>
</dbReference>
<keyword evidence="7" id="KW-1185">Reference proteome</keyword>
<feature type="region of interest" description="Disordered" evidence="4">
    <location>
        <begin position="30"/>
        <end position="49"/>
    </location>
</feature>
<name>A0AA38VQV9_9PEZI</name>
<dbReference type="EMBL" id="JANBVO010000001">
    <property type="protein sequence ID" value="KAJ9157746.1"/>
    <property type="molecule type" value="Genomic_DNA"/>
</dbReference>
<feature type="region of interest" description="Disordered" evidence="4">
    <location>
        <begin position="98"/>
        <end position="161"/>
    </location>
</feature>
<accession>A0AA38VQV9</accession>
<dbReference type="Pfam" id="PF00011">
    <property type="entry name" value="HSP20"/>
    <property type="match status" value="1"/>
</dbReference>
<dbReference type="AlphaFoldDB" id="A0AA38VQV9"/>
<evidence type="ECO:0000313" key="7">
    <source>
        <dbReference type="Proteomes" id="UP001174694"/>
    </source>
</evidence>
<dbReference type="Proteomes" id="UP001174694">
    <property type="component" value="Unassembled WGS sequence"/>
</dbReference>
<evidence type="ECO:0000259" key="5">
    <source>
        <dbReference type="PROSITE" id="PS01031"/>
    </source>
</evidence>
<dbReference type="InterPro" id="IPR008978">
    <property type="entry name" value="HSP20-like_chaperone"/>
</dbReference>
<keyword evidence="1 6" id="KW-0346">Stress response</keyword>
<evidence type="ECO:0000256" key="4">
    <source>
        <dbReference type="SAM" id="MobiDB-lite"/>
    </source>
</evidence>
<proteinExistence type="inferred from homology"/>
<gene>
    <name evidence="6" type="ORF">NKR23_g721</name>
</gene>
<feature type="compositionally biased region" description="Basic and acidic residues" evidence="4">
    <location>
        <begin position="120"/>
        <end position="150"/>
    </location>
</feature>
<comment type="caution">
    <text evidence="6">The sequence shown here is derived from an EMBL/GenBank/DDBJ whole genome shotgun (WGS) entry which is preliminary data.</text>
</comment>
<dbReference type="Gene3D" id="2.60.40.790">
    <property type="match status" value="1"/>
</dbReference>
<protein>
    <submittedName>
        <fullName evidence="6">Heat shock protein 30</fullName>
    </submittedName>
</protein>
<feature type="domain" description="SHSP" evidence="5">
    <location>
        <begin position="44"/>
        <end position="214"/>
    </location>
</feature>
<comment type="similarity">
    <text evidence="2 3">Belongs to the small heat shock protein (HSP20) family.</text>
</comment>
<evidence type="ECO:0000256" key="2">
    <source>
        <dbReference type="PROSITE-ProRule" id="PRU00285"/>
    </source>
</evidence>
<dbReference type="InterPro" id="IPR031107">
    <property type="entry name" value="Small_HSP"/>
</dbReference>
<dbReference type="SUPFAM" id="SSF49764">
    <property type="entry name" value="HSP20-like chaperones"/>
    <property type="match status" value="1"/>
</dbReference>
<evidence type="ECO:0000313" key="6">
    <source>
        <dbReference type="EMBL" id="KAJ9157746.1"/>
    </source>
</evidence>
<evidence type="ECO:0000256" key="1">
    <source>
        <dbReference type="ARBA" id="ARBA00023016"/>
    </source>
</evidence>
<dbReference type="PROSITE" id="PS01031">
    <property type="entry name" value="SHSP"/>
    <property type="match status" value="1"/>
</dbReference>
<dbReference type="InterPro" id="IPR002068">
    <property type="entry name" value="A-crystallin/Hsp20_dom"/>
</dbReference>